<keyword evidence="7" id="KW-1185">Reference proteome</keyword>
<comment type="cofactor">
    <cofactor evidence="1">
        <name>Zn(2+)</name>
        <dbReference type="ChEBI" id="CHEBI:29105"/>
    </cofactor>
</comment>
<evidence type="ECO:0000256" key="4">
    <source>
        <dbReference type="ARBA" id="ARBA00022833"/>
    </source>
</evidence>
<evidence type="ECO:0000313" key="7">
    <source>
        <dbReference type="Proteomes" id="UP000013827"/>
    </source>
</evidence>
<dbReference type="Pfam" id="PF01979">
    <property type="entry name" value="Amidohydro_1"/>
    <property type="match status" value="1"/>
</dbReference>
<dbReference type="HOGENOM" id="CLU_012358_0_1_1"/>
<proteinExistence type="predicted"/>
<dbReference type="GO" id="GO:0005829">
    <property type="term" value="C:cytosol"/>
    <property type="evidence" value="ECO:0007669"/>
    <property type="project" value="TreeGrafter"/>
</dbReference>
<protein>
    <recommendedName>
        <fullName evidence="5">Amidohydrolase-related domain-containing protein</fullName>
    </recommendedName>
</protein>
<keyword evidence="2" id="KW-0479">Metal-binding</keyword>
<dbReference type="InterPro" id="IPR011059">
    <property type="entry name" value="Metal-dep_hydrolase_composite"/>
</dbReference>
<dbReference type="SUPFAM" id="SSF51556">
    <property type="entry name" value="Metallo-dependent hydrolases"/>
    <property type="match status" value="1"/>
</dbReference>
<evidence type="ECO:0000259" key="5">
    <source>
        <dbReference type="Pfam" id="PF01979"/>
    </source>
</evidence>
<accession>A0A0D3L1S5</accession>
<dbReference type="RefSeq" id="XP_005794389.1">
    <property type="nucleotide sequence ID" value="XM_005794332.1"/>
</dbReference>
<evidence type="ECO:0000256" key="3">
    <source>
        <dbReference type="ARBA" id="ARBA00022801"/>
    </source>
</evidence>
<dbReference type="InterPro" id="IPR032466">
    <property type="entry name" value="Metal_Hydrolase"/>
</dbReference>
<dbReference type="eggNOG" id="KOG3968">
    <property type="taxonomic scope" value="Eukaryota"/>
</dbReference>
<dbReference type="Proteomes" id="UP000013827">
    <property type="component" value="Unassembled WGS sequence"/>
</dbReference>
<dbReference type="Gene3D" id="3.20.20.140">
    <property type="entry name" value="Metal-dependent hydrolases"/>
    <property type="match status" value="1"/>
</dbReference>
<dbReference type="GO" id="GO:0008270">
    <property type="term" value="F:zinc ion binding"/>
    <property type="evidence" value="ECO:0007669"/>
    <property type="project" value="TreeGrafter"/>
</dbReference>
<feature type="domain" description="Amidohydrolase-related" evidence="5">
    <location>
        <begin position="72"/>
        <end position="461"/>
    </location>
</feature>
<dbReference type="KEGG" id="ehx:EMIHUDRAFT_60912"/>
<evidence type="ECO:0000256" key="1">
    <source>
        <dbReference type="ARBA" id="ARBA00001947"/>
    </source>
</evidence>
<dbReference type="PaxDb" id="2903-EOD41960"/>
<dbReference type="GeneID" id="17287230"/>
<dbReference type="PANTHER" id="PTHR11271:SF6">
    <property type="entry name" value="GUANINE DEAMINASE"/>
    <property type="match status" value="1"/>
</dbReference>
<dbReference type="STRING" id="2903.R1FS89"/>
<dbReference type="OMA" id="INDHYFF"/>
<keyword evidence="3" id="KW-0378">Hydrolase</keyword>
<organism evidence="6 7">
    <name type="scientific">Emiliania huxleyi (strain CCMP1516)</name>
    <dbReference type="NCBI Taxonomy" id="280463"/>
    <lineage>
        <taxon>Eukaryota</taxon>
        <taxon>Haptista</taxon>
        <taxon>Haptophyta</taxon>
        <taxon>Prymnesiophyceae</taxon>
        <taxon>Isochrysidales</taxon>
        <taxon>Noelaerhabdaceae</taxon>
        <taxon>Emiliania</taxon>
    </lineage>
</organism>
<dbReference type="AlphaFoldDB" id="A0A0D3L1S5"/>
<name>A0A0D3L1S5_EMIH1</name>
<evidence type="ECO:0000256" key="2">
    <source>
        <dbReference type="ARBA" id="ARBA00022723"/>
    </source>
</evidence>
<dbReference type="SUPFAM" id="SSF51338">
    <property type="entry name" value="Composite domain of metallo-dependent hydrolases"/>
    <property type="match status" value="1"/>
</dbReference>
<dbReference type="GO" id="GO:0046098">
    <property type="term" value="P:guanine metabolic process"/>
    <property type="evidence" value="ECO:0007669"/>
    <property type="project" value="TreeGrafter"/>
</dbReference>
<sequence>MALSPPAGTYAVLGHIVDAPQLDVVRGLDEPSLVVVSGSGEIESVHRAGAADAAASLEASGVTVIRLGQRDFLVPGFIDCHVHASQWAYMGTGIDRPLMADDGFLAKYAFPAESALNAQTAGEVYRAAIDDMLRNGTTTALVWGSARLDASEEYVKAVVERGGPRSLIGKVSMDRHCPEGYVETTAQSLADTEAFVLRTKAANDALGLPAGSPPLVAPAITPRFLPTCTAELLRGLGALAEKHDCFVQSHLSESCDELAFSSSLFPGFRSDAAAFAAFGLLRRPSLMAHCVHLQPGEAELLLQHGCAMAHCPTSNFFFAKEALPVRQMLQLGVKVGLGTDVAGGYSPAMLVSLRHAVLASKTLQFRRAKGCATLRDRHNLSHTDGLHLATQAGADALGFGGSLGSFDAGKRFDAVVWAAEGPNVRCYRGGVAEEPSDLLHKLLTNGDDRNIKAVYIGGRRVV</sequence>
<dbReference type="Gene3D" id="2.30.40.10">
    <property type="entry name" value="Urease, subunit C, domain 1"/>
    <property type="match status" value="1"/>
</dbReference>
<keyword evidence="4" id="KW-0862">Zinc</keyword>
<dbReference type="EnsemblProtists" id="EOD41960">
    <property type="protein sequence ID" value="EOD41960"/>
    <property type="gene ID" value="EMIHUDRAFT_60912"/>
</dbReference>
<dbReference type="InterPro" id="IPR006680">
    <property type="entry name" value="Amidohydro-rel"/>
</dbReference>
<dbReference type="PANTHER" id="PTHR11271">
    <property type="entry name" value="GUANINE DEAMINASE"/>
    <property type="match status" value="1"/>
</dbReference>
<evidence type="ECO:0000313" key="6">
    <source>
        <dbReference type="EnsemblProtists" id="EOD41960"/>
    </source>
</evidence>
<reference evidence="7" key="1">
    <citation type="journal article" date="2013" name="Nature">
        <title>Pan genome of the phytoplankton Emiliania underpins its global distribution.</title>
        <authorList>
            <person name="Read B.A."/>
            <person name="Kegel J."/>
            <person name="Klute M.J."/>
            <person name="Kuo A."/>
            <person name="Lefebvre S.C."/>
            <person name="Maumus F."/>
            <person name="Mayer C."/>
            <person name="Miller J."/>
            <person name="Monier A."/>
            <person name="Salamov A."/>
            <person name="Young J."/>
            <person name="Aguilar M."/>
            <person name="Claverie J.M."/>
            <person name="Frickenhaus S."/>
            <person name="Gonzalez K."/>
            <person name="Herman E.K."/>
            <person name="Lin Y.C."/>
            <person name="Napier J."/>
            <person name="Ogata H."/>
            <person name="Sarno A.F."/>
            <person name="Shmutz J."/>
            <person name="Schroeder D."/>
            <person name="de Vargas C."/>
            <person name="Verret F."/>
            <person name="von Dassow P."/>
            <person name="Valentin K."/>
            <person name="Van de Peer Y."/>
            <person name="Wheeler G."/>
            <person name="Dacks J.B."/>
            <person name="Delwiche C.F."/>
            <person name="Dyhrman S.T."/>
            <person name="Glockner G."/>
            <person name="John U."/>
            <person name="Richards T."/>
            <person name="Worden A.Z."/>
            <person name="Zhang X."/>
            <person name="Grigoriev I.V."/>
            <person name="Allen A.E."/>
            <person name="Bidle K."/>
            <person name="Borodovsky M."/>
            <person name="Bowler C."/>
            <person name="Brownlee C."/>
            <person name="Cock J.M."/>
            <person name="Elias M."/>
            <person name="Gladyshev V.N."/>
            <person name="Groth M."/>
            <person name="Guda C."/>
            <person name="Hadaegh A."/>
            <person name="Iglesias-Rodriguez M.D."/>
            <person name="Jenkins J."/>
            <person name="Jones B.M."/>
            <person name="Lawson T."/>
            <person name="Leese F."/>
            <person name="Lindquist E."/>
            <person name="Lobanov A."/>
            <person name="Lomsadze A."/>
            <person name="Malik S.B."/>
            <person name="Marsh M.E."/>
            <person name="Mackinder L."/>
            <person name="Mock T."/>
            <person name="Mueller-Roeber B."/>
            <person name="Pagarete A."/>
            <person name="Parker M."/>
            <person name="Probert I."/>
            <person name="Quesneville H."/>
            <person name="Raines C."/>
            <person name="Rensing S.A."/>
            <person name="Riano-Pachon D.M."/>
            <person name="Richier S."/>
            <person name="Rokitta S."/>
            <person name="Shiraiwa Y."/>
            <person name="Soanes D.M."/>
            <person name="van der Giezen M."/>
            <person name="Wahlund T.M."/>
            <person name="Williams B."/>
            <person name="Wilson W."/>
            <person name="Wolfe G."/>
            <person name="Wurch L.L."/>
        </authorList>
    </citation>
    <scope>NUCLEOTIDE SEQUENCE</scope>
</reference>
<reference evidence="6" key="2">
    <citation type="submission" date="2024-10" db="UniProtKB">
        <authorList>
            <consortium name="EnsemblProtists"/>
        </authorList>
    </citation>
    <scope>IDENTIFICATION</scope>
</reference>
<dbReference type="GO" id="GO:0008892">
    <property type="term" value="F:guanine deaminase activity"/>
    <property type="evidence" value="ECO:0007669"/>
    <property type="project" value="TreeGrafter"/>
</dbReference>
<dbReference type="InterPro" id="IPR051607">
    <property type="entry name" value="Metallo-dep_hydrolases"/>
</dbReference>